<feature type="region of interest" description="Disordered" evidence="1">
    <location>
        <begin position="419"/>
        <end position="441"/>
    </location>
</feature>
<accession>A0ABR3SNS5</accession>
<evidence type="ECO:0000313" key="2">
    <source>
        <dbReference type="EMBL" id="KAL1625510.1"/>
    </source>
</evidence>
<evidence type="ECO:0000313" key="3">
    <source>
        <dbReference type="Proteomes" id="UP001521116"/>
    </source>
</evidence>
<feature type="compositionally biased region" description="Low complexity" evidence="1">
    <location>
        <begin position="19"/>
        <end position="40"/>
    </location>
</feature>
<feature type="compositionally biased region" description="Polar residues" evidence="1">
    <location>
        <begin position="732"/>
        <end position="752"/>
    </location>
</feature>
<sequence>MQSAAEAEYGLVDSEERTTPAASSYSTSSRSHNSRSKASSQVVSDREVAEKLSASLNESTRPTETEDERQARIERERFEQREKLRKERQADEDWAKYYREREDRREEGRRKNEEQRRSADDWETRFEDGRRRLEQERATRTPEDRHDPTVDDDPAGSSGDDDWEAQLAEGCRRLDELKRTEAANINNVRPPKRERRPSHSSTALPRRPDVYFASTDSSSSPNVTSSSSGVDHVEAERARLYAFEAQQMARERNDNDGMLDAQIAEAEADIRNAEARLANRNERLVEGMYDAYVYDDLNTGTSHRNEHSLHRGITVADSQQGGATNGMRESGRERALRVIANRKSIRHSRRAFSHDPADRIGREQGEAAKQVQGTLALEEPSTRSAVPILANSPSGDSSHHNHVDEVNPLESRIRAWNSGVNTDTPTLEEGPKTWSNVKPDGGKQIDEFVRKLNEDDDHCSTVSDAAASIFSVASLASSATDLSTASGYSGDQIIAATQHLVHLLSTCEQLRPLYETAIESNHIGPERFSRNFRRLLKKYSHDLEEEAHDHLDFLAAHLVRNKARYVASDIVKKFQGSQPRPNPSKESAADEDADPSSDEGEPKPMINSGIAEDIVSASEFLLQSRAFVIFCTEFQKFVAPPLPTEPAPIPVSKTDLVPKCGKEIFSDFMELRQGGIAQLEKHIEESTGARIIRKNSIQGNPNNSSAYGMVRTWIQKFLMRITGHKGRKPSQGLPQHNTQPACTSQSNRNPSPQGVKILNLMSCMRGSRNGKVLHQDDLEKVDCDKALFLFMRERIKERRGKLKSTLSLRAIRGIEFVKAP</sequence>
<reference evidence="2 3" key="1">
    <citation type="submission" date="2024-02" db="EMBL/GenBank/DDBJ databases">
        <title>De novo assembly and annotation of 12 fungi associated with fruit tree decline syndrome in Ontario, Canada.</title>
        <authorList>
            <person name="Sulman M."/>
            <person name="Ellouze W."/>
            <person name="Ilyukhin E."/>
        </authorList>
    </citation>
    <scope>NUCLEOTIDE SEQUENCE [LARGE SCALE GENOMIC DNA]</scope>
    <source>
        <strain evidence="2 3">M1-105</strain>
    </source>
</reference>
<feature type="compositionally biased region" description="Basic and acidic residues" evidence="1">
    <location>
        <begin position="61"/>
        <end position="149"/>
    </location>
</feature>
<organism evidence="2 3">
    <name type="scientific">Neofusicoccum ribis</name>
    <dbReference type="NCBI Taxonomy" id="45134"/>
    <lineage>
        <taxon>Eukaryota</taxon>
        <taxon>Fungi</taxon>
        <taxon>Dikarya</taxon>
        <taxon>Ascomycota</taxon>
        <taxon>Pezizomycotina</taxon>
        <taxon>Dothideomycetes</taxon>
        <taxon>Dothideomycetes incertae sedis</taxon>
        <taxon>Botryosphaeriales</taxon>
        <taxon>Botryosphaeriaceae</taxon>
        <taxon>Neofusicoccum</taxon>
    </lineage>
</organism>
<proteinExistence type="predicted"/>
<dbReference type="EMBL" id="JAJVDC020000094">
    <property type="protein sequence ID" value="KAL1625510.1"/>
    <property type="molecule type" value="Genomic_DNA"/>
</dbReference>
<name>A0ABR3SNS5_9PEZI</name>
<comment type="caution">
    <text evidence="2">The sequence shown here is derived from an EMBL/GenBank/DDBJ whole genome shotgun (WGS) entry which is preliminary data.</text>
</comment>
<keyword evidence="3" id="KW-1185">Reference proteome</keyword>
<feature type="region of interest" description="Disordered" evidence="1">
    <location>
        <begin position="724"/>
        <end position="753"/>
    </location>
</feature>
<feature type="region of interest" description="Disordered" evidence="1">
    <location>
        <begin position="365"/>
        <end position="384"/>
    </location>
</feature>
<feature type="region of interest" description="Disordered" evidence="1">
    <location>
        <begin position="574"/>
        <end position="606"/>
    </location>
</feature>
<gene>
    <name evidence="2" type="ORF">SLS56_007332</name>
</gene>
<feature type="compositionally biased region" description="Acidic residues" evidence="1">
    <location>
        <begin position="589"/>
        <end position="599"/>
    </location>
</feature>
<dbReference type="Proteomes" id="UP001521116">
    <property type="component" value="Unassembled WGS sequence"/>
</dbReference>
<evidence type="ECO:0000256" key="1">
    <source>
        <dbReference type="SAM" id="MobiDB-lite"/>
    </source>
</evidence>
<feature type="compositionally biased region" description="Low complexity" evidence="1">
    <location>
        <begin position="214"/>
        <end position="228"/>
    </location>
</feature>
<protein>
    <submittedName>
        <fullName evidence="2">Uncharacterized protein</fullName>
    </submittedName>
</protein>
<feature type="compositionally biased region" description="Acidic residues" evidence="1">
    <location>
        <begin position="150"/>
        <end position="164"/>
    </location>
</feature>
<feature type="compositionally biased region" description="Basic and acidic residues" evidence="1">
    <location>
        <begin position="170"/>
        <end position="181"/>
    </location>
</feature>
<feature type="region of interest" description="Disordered" evidence="1">
    <location>
        <begin position="1"/>
        <end position="231"/>
    </location>
</feature>